<evidence type="ECO:0008006" key="5">
    <source>
        <dbReference type="Google" id="ProtNLM"/>
    </source>
</evidence>
<evidence type="ECO:0000313" key="3">
    <source>
        <dbReference type="EMBL" id="MCW3804025.1"/>
    </source>
</evidence>
<accession>A0AAE3SJ62</accession>
<dbReference type="AlphaFoldDB" id="A0AAE3SJ62"/>
<evidence type="ECO:0000256" key="1">
    <source>
        <dbReference type="SAM" id="MobiDB-lite"/>
    </source>
</evidence>
<dbReference type="Proteomes" id="UP001207408">
    <property type="component" value="Unassembled WGS sequence"/>
</dbReference>
<feature type="transmembrane region" description="Helical" evidence="2">
    <location>
        <begin position="9"/>
        <end position="29"/>
    </location>
</feature>
<keyword evidence="2" id="KW-0472">Membrane</keyword>
<keyword evidence="2" id="KW-1133">Transmembrane helix</keyword>
<dbReference type="RefSeq" id="WP_301197249.1">
    <property type="nucleotide sequence ID" value="NZ_JAPDPI010000001.1"/>
</dbReference>
<reference evidence="3" key="1">
    <citation type="submission" date="2022-10" db="EMBL/GenBank/DDBJ databases">
        <authorList>
            <person name="Yu W.X."/>
        </authorList>
    </citation>
    <scope>NUCLEOTIDE SEQUENCE</scope>
    <source>
        <strain evidence="3">D04</strain>
    </source>
</reference>
<name>A0AAE3SJ62_9BACT</name>
<proteinExistence type="predicted"/>
<evidence type="ECO:0000256" key="2">
    <source>
        <dbReference type="SAM" id="Phobius"/>
    </source>
</evidence>
<organism evidence="3 4">
    <name type="scientific">Plebeiibacterium marinum</name>
    <dbReference type="NCBI Taxonomy" id="2992111"/>
    <lineage>
        <taxon>Bacteria</taxon>
        <taxon>Pseudomonadati</taxon>
        <taxon>Bacteroidota</taxon>
        <taxon>Bacteroidia</taxon>
        <taxon>Marinilabiliales</taxon>
        <taxon>Marinilabiliaceae</taxon>
        <taxon>Plebeiibacterium</taxon>
    </lineage>
</organism>
<feature type="region of interest" description="Disordered" evidence="1">
    <location>
        <begin position="160"/>
        <end position="190"/>
    </location>
</feature>
<gene>
    <name evidence="3" type="ORF">OM074_00220</name>
</gene>
<comment type="caution">
    <text evidence="3">The sequence shown here is derived from an EMBL/GenBank/DDBJ whole genome shotgun (WGS) entry which is preliminary data.</text>
</comment>
<dbReference type="EMBL" id="JAPDPI010000001">
    <property type="protein sequence ID" value="MCW3804025.1"/>
    <property type="molecule type" value="Genomic_DNA"/>
</dbReference>
<evidence type="ECO:0000313" key="4">
    <source>
        <dbReference type="Proteomes" id="UP001207408"/>
    </source>
</evidence>
<protein>
    <recommendedName>
        <fullName evidence="5">Periplasmic heavy metal sensor</fullName>
    </recommendedName>
</protein>
<keyword evidence="4" id="KW-1185">Reference proteome</keyword>
<keyword evidence="2" id="KW-0812">Transmembrane</keyword>
<dbReference type="Gene3D" id="1.20.120.1490">
    <property type="match status" value="1"/>
</dbReference>
<sequence>MNKNSSRILIYAVIFLAVLNVTTFISIGINVRNTKKELPYASNNEIKTAQNFNGRYFRDKLKLIPTQMDSFRIVNNQFRSQARRINDDLNLLRSNMMNEMKRAYPDTIKLMVQSDSVGMMHAGLKKLTYKYYLGIKSICSEEQASELNNIFEQFFNADKHHRKHNQGSNRRGSGKGFGKYNNRKNNDSIN</sequence>